<feature type="compositionally biased region" description="Polar residues" evidence="1">
    <location>
        <begin position="159"/>
        <end position="174"/>
    </location>
</feature>
<dbReference type="InterPro" id="IPR043519">
    <property type="entry name" value="NT_sf"/>
</dbReference>
<dbReference type="EMBL" id="CP062796">
    <property type="protein sequence ID" value="QUL99162.1"/>
    <property type="molecule type" value="Genomic_DNA"/>
</dbReference>
<dbReference type="CDD" id="cd05403">
    <property type="entry name" value="NT_KNTase_like"/>
    <property type="match status" value="1"/>
</dbReference>
<name>A0AAT9LDR7_9FIRM</name>
<dbReference type="PANTHER" id="PTHR43852:SF3">
    <property type="entry name" value="NUCLEOTIDYLTRANSFERASE"/>
    <property type="match status" value="1"/>
</dbReference>
<dbReference type="NCBIfam" id="NF047752">
    <property type="entry name" value="MntA_antitoxin"/>
    <property type="match status" value="1"/>
</dbReference>
<dbReference type="KEGG" id="fcz:IMF26_03595"/>
<reference evidence="3" key="1">
    <citation type="submission" date="2020-10" db="EMBL/GenBank/DDBJ databases">
        <authorList>
            <person name="Kadnikov V."/>
            <person name="Beletsky A.V."/>
            <person name="Mardanov A.V."/>
            <person name="Karnachuk O.V."/>
            <person name="Ravin N.V."/>
        </authorList>
    </citation>
    <scope>NUCLEOTIDE SEQUENCE</scope>
    <source>
        <strain evidence="3">Bu02</strain>
    </source>
</reference>
<dbReference type="AlphaFoldDB" id="A0AAT9LDR7"/>
<evidence type="ECO:0000313" key="3">
    <source>
        <dbReference type="EMBL" id="QUL99162.1"/>
    </source>
</evidence>
<dbReference type="InterPro" id="IPR052930">
    <property type="entry name" value="TA_antitoxin_MntA"/>
</dbReference>
<sequence length="197" mass="22056">MRAARRPKKVNIEPNIEALVRYLEAQNDILAAYLYGSYGTAHQTVLSDIDITLLFYRERRPDLRRLLSLEADIASICGEDDVNVLVLNDADVILQHRVLETGRVLVEKEPAAVSDFRERVFVIYGDFEPFYRAFCRDYDRVLREAFVCDRPRQGEGQDKLSQTQSGASSPTGKDSNPGLHGKVSGVPCGSPSATDLH</sequence>
<feature type="region of interest" description="Disordered" evidence="1">
    <location>
        <begin position="153"/>
        <end position="197"/>
    </location>
</feature>
<dbReference type="Gene3D" id="3.30.460.10">
    <property type="entry name" value="Beta Polymerase, domain 2"/>
    <property type="match status" value="1"/>
</dbReference>
<protein>
    <recommendedName>
        <fullName evidence="2">Polymerase beta nucleotidyltransferase domain-containing protein</fullName>
    </recommendedName>
</protein>
<accession>A0AAT9LDR7</accession>
<proteinExistence type="predicted"/>
<dbReference type="InterPro" id="IPR041633">
    <property type="entry name" value="Polbeta"/>
</dbReference>
<gene>
    <name evidence="3" type="ORF">IMF26_03595</name>
</gene>
<feature type="domain" description="Polymerase beta nucleotidyltransferase" evidence="2">
    <location>
        <begin position="18"/>
        <end position="109"/>
    </location>
</feature>
<organism evidence="3">
    <name type="scientific">Candidatus Fermentithermobacillus carboniphilus</name>
    <dbReference type="NCBI Taxonomy" id="3085328"/>
    <lineage>
        <taxon>Bacteria</taxon>
        <taxon>Bacillati</taxon>
        <taxon>Bacillota</taxon>
        <taxon>Candidatus Fermentithermobacillia</taxon>
        <taxon>Candidatus Fermentithermobacillales</taxon>
        <taxon>Candidatus Fermentithermobacillaceae</taxon>
        <taxon>Candidatus Fermentithermobacillus</taxon>
    </lineage>
</organism>
<dbReference type="PANTHER" id="PTHR43852">
    <property type="entry name" value="NUCLEOTIDYLTRANSFERASE"/>
    <property type="match status" value="1"/>
</dbReference>
<dbReference type="Pfam" id="PF18765">
    <property type="entry name" value="Polbeta"/>
    <property type="match status" value="1"/>
</dbReference>
<dbReference type="SUPFAM" id="SSF81301">
    <property type="entry name" value="Nucleotidyltransferase"/>
    <property type="match status" value="1"/>
</dbReference>
<reference evidence="3" key="2">
    <citation type="journal article" date="2023" name="Biology">
        <title>Prokaryotic Life Associated with Coal-Fire Gas Vents Revealed by Metagenomics.</title>
        <authorList>
            <person name="Kadnikov V.V."/>
            <person name="Mardanov A.V."/>
            <person name="Beletsky A.V."/>
            <person name="Karnachuk O.V."/>
            <person name="Ravin N.V."/>
        </authorList>
    </citation>
    <scope>NUCLEOTIDE SEQUENCE</scope>
    <source>
        <strain evidence="3">Bu02</strain>
    </source>
</reference>
<evidence type="ECO:0000259" key="2">
    <source>
        <dbReference type="Pfam" id="PF18765"/>
    </source>
</evidence>
<evidence type="ECO:0000256" key="1">
    <source>
        <dbReference type="SAM" id="MobiDB-lite"/>
    </source>
</evidence>